<name>A0A485KCX1_9STRA</name>
<evidence type="ECO:0000313" key="4">
    <source>
        <dbReference type="Proteomes" id="UP000332933"/>
    </source>
</evidence>
<evidence type="ECO:0000256" key="1">
    <source>
        <dbReference type="SAM" id="MobiDB-lite"/>
    </source>
</evidence>
<gene>
    <name evidence="3" type="primary">Aste57867_2513</name>
    <name evidence="2" type="ORF">As57867_002506</name>
    <name evidence="3" type="ORF">ASTE57867_2513</name>
</gene>
<proteinExistence type="predicted"/>
<dbReference type="Proteomes" id="UP000332933">
    <property type="component" value="Unassembled WGS sequence"/>
</dbReference>
<keyword evidence="4" id="KW-1185">Reference proteome</keyword>
<evidence type="ECO:0000313" key="2">
    <source>
        <dbReference type="EMBL" id="KAF0717075.1"/>
    </source>
</evidence>
<dbReference type="EMBL" id="CAADRA010000308">
    <property type="protein sequence ID" value="VFT79712.1"/>
    <property type="molecule type" value="Genomic_DNA"/>
</dbReference>
<protein>
    <submittedName>
        <fullName evidence="3">Aste57867_2513 protein</fullName>
    </submittedName>
</protein>
<evidence type="ECO:0000313" key="3">
    <source>
        <dbReference type="EMBL" id="VFT79712.1"/>
    </source>
</evidence>
<accession>A0A485KCX1</accession>
<sequence length="409" mass="44628">MSSPMSEDGSLLGHDELDDEGYEDMYDGIQDDDDDDGMSNVPDAFEEFHAKASKRIQVLLVQTDDKMHDTYATLSNAMEDGGGAPSPQIPNADDNCFRHWAQGACYLRVRGQGIDIPPEHQRAASVIACTAPFQPSPIVPGTPSFSNPLEVRGVASRLHAPLVNDDDNPEEILAIDGILDEPILVHHTHDTALSSNAAAADDDDVGRGAVLILLSFIVAQCPRAQALLDPTAPRRRRRTTLARHDLPMRTNIAPHIASVFGARGTQTHRVARLARRRLVRAAAARDANVGAPPDDVAAPTHGVRCRLDPRERLKCPRTSHFVPVLAARDIDRGARRVHVTRRPKLFLRKTRDNPAALLQPILTPTKKCHATGMTQPRNQQTEARGATTVLPRLTPSKPPTPSTAARRLV</sequence>
<feature type="compositionally biased region" description="Polar residues" evidence="1">
    <location>
        <begin position="372"/>
        <end position="382"/>
    </location>
</feature>
<feature type="region of interest" description="Disordered" evidence="1">
    <location>
        <begin position="368"/>
        <end position="409"/>
    </location>
</feature>
<feature type="region of interest" description="Disordered" evidence="1">
    <location>
        <begin position="1"/>
        <end position="38"/>
    </location>
</feature>
<organism evidence="3 4">
    <name type="scientific">Aphanomyces stellatus</name>
    <dbReference type="NCBI Taxonomy" id="120398"/>
    <lineage>
        <taxon>Eukaryota</taxon>
        <taxon>Sar</taxon>
        <taxon>Stramenopiles</taxon>
        <taxon>Oomycota</taxon>
        <taxon>Saprolegniomycetes</taxon>
        <taxon>Saprolegniales</taxon>
        <taxon>Verrucalvaceae</taxon>
        <taxon>Aphanomyces</taxon>
    </lineage>
</organism>
<feature type="compositionally biased region" description="Acidic residues" evidence="1">
    <location>
        <begin position="16"/>
        <end position="37"/>
    </location>
</feature>
<reference evidence="2" key="2">
    <citation type="submission" date="2019-06" db="EMBL/GenBank/DDBJ databases">
        <title>Genomics analysis of Aphanomyces spp. identifies a new class of oomycete effector associated with host adaptation.</title>
        <authorList>
            <person name="Gaulin E."/>
        </authorList>
    </citation>
    <scope>NUCLEOTIDE SEQUENCE</scope>
    <source>
        <strain evidence="2">CBS 578.67</strain>
    </source>
</reference>
<dbReference type="EMBL" id="VJMH01000308">
    <property type="protein sequence ID" value="KAF0717075.1"/>
    <property type="molecule type" value="Genomic_DNA"/>
</dbReference>
<dbReference type="OrthoDB" id="10371159at2759"/>
<dbReference type="AlphaFoldDB" id="A0A485KCX1"/>
<reference evidence="3 4" key="1">
    <citation type="submission" date="2019-03" db="EMBL/GenBank/DDBJ databases">
        <authorList>
            <person name="Gaulin E."/>
            <person name="Dumas B."/>
        </authorList>
    </citation>
    <scope>NUCLEOTIDE SEQUENCE [LARGE SCALE GENOMIC DNA]</scope>
    <source>
        <strain evidence="3">CBS 568.67</strain>
    </source>
</reference>